<reference evidence="7 8" key="1">
    <citation type="submission" date="2018-12" db="EMBL/GenBank/DDBJ databases">
        <title>Marinifilum JC070 sp. nov., a marine bacterium isolated from Yongle Blue Hole in the South China Sea.</title>
        <authorList>
            <person name="Fu T."/>
        </authorList>
    </citation>
    <scope>NUCLEOTIDE SEQUENCE [LARGE SCALE GENOMIC DNA]</scope>
    <source>
        <strain evidence="7 8">JC070</strain>
    </source>
</reference>
<keyword evidence="3 5" id="KW-1133">Transmembrane helix</keyword>
<dbReference type="Proteomes" id="UP000732105">
    <property type="component" value="Unassembled WGS sequence"/>
</dbReference>
<proteinExistence type="predicted"/>
<keyword evidence="8" id="KW-1185">Reference proteome</keyword>
<comment type="subcellular location">
    <subcellularLocation>
        <location evidence="1">Membrane</location>
        <topology evidence="1">Multi-pass membrane protein</topology>
    </subcellularLocation>
</comment>
<evidence type="ECO:0000256" key="4">
    <source>
        <dbReference type="ARBA" id="ARBA00023136"/>
    </source>
</evidence>
<evidence type="ECO:0000313" key="8">
    <source>
        <dbReference type="Proteomes" id="UP000732105"/>
    </source>
</evidence>
<evidence type="ECO:0000313" key="7">
    <source>
        <dbReference type="EMBL" id="NOU61993.1"/>
    </source>
</evidence>
<feature type="transmembrane region" description="Helical" evidence="5">
    <location>
        <begin position="53"/>
        <end position="70"/>
    </location>
</feature>
<sequence>MTELKDKVTIGLRLASMLVDHFAMTFIMMFIIMPGFVVSMFDAFNLDHEPSSFGFGGMSFLFAFGFSAYFNKDIFNGRSPAKRILKMQVIDNKTGQAANPLKCLVRNLTIPLWPLEVIFVLIDPKKRLGDRIAGTRIDYIENPEKIKLDWSKFTIALLIAIIFSILISLPFALMNSKLETDKISYVENTFDQTKSVQTNNLFETKLDGLIREADFKVYKQIENDDRKYVAGILYFNNRRDYDNFKESEMRISELLNSEFSPDHHVCFLKFVYKEPGSMSTRQKLYDSRKEKNRKASS</sequence>
<dbReference type="Pfam" id="PF06271">
    <property type="entry name" value="RDD"/>
    <property type="match status" value="1"/>
</dbReference>
<accession>A0ABX1X0Q9</accession>
<evidence type="ECO:0000259" key="6">
    <source>
        <dbReference type="Pfam" id="PF06271"/>
    </source>
</evidence>
<evidence type="ECO:0000256" key="1">
    <source>
        <dbReference type="ARBA" id="ARBA00004141"/>
    </source>
</evidence>
<dbReference type="InterPro" id="IPR010432">
    <property type="entry name" value="RDD"/>
</dbReference>
<evidence type="ECO:0000256" key="2">
    <source>
        <dbReference type="ARBA" id="ARBA00022692"/>
    </source>
</evidence>
<feature type="transmembrane region" description="Helical" evidence="5">
    <location>
        <begin position="153"/>
        <end position="174"/>
    </location>
</feature>
<organism evidence="7 8">
    <name type="scientific">Marinifilum caeruleilacunae</name>
    <dbReference type="NCBI Taxonomy" id="2499076"/>
    <lineage>
        <taxon>Bacteria</taxon>
        <taxon>Pseudomonadati</taxon>
        <taxon>Bacteroidota</taxon>
        <taxon>Bacteroidia</taxon>
        <taxon>Marinilabiliales</taxon>
        <taxon>Marinifilaceae</taxon>
    </lineage>
</organism>
<dbReference type="EMBL" id="RZNH01000048">
    <property type="protein sequence ID" value="NOU61993.1"/>
    <property type="molecule type" value="Genomic_DNA"/>
</dbReference>
<dbReference type="RefSeq" id="WP_171597255.1">
    <property type="nucleotide sequence ID" value="NZ_RZNH01000048.1"/>
</dbReference>
<feature type="transmembrane region" description="Helical" evidence="5">
    <location>
        <begin position="21"/>
        <end position="41"/>
    </location>
</feature>
<evidence type="ECO:0000256" key="5">
    <source>
        <dbReference type="SAM" id="Phobius"/>
    </source>
</evidence>
<keyword evidence="2 5" id="KW-0812">Transmembrane</keyword>
<comment type="caution">
    <text evidence="7">The sequence shown here is derived from an EMBL/GenBank/DDBJ whole genome shotgun (WGS) entry which is preliminary data.</text>
</comment>
<feature type="domain" description="RDD" evidence="6">
    <location>
        <begin position="9"/>
        <end position="134"/>
    </location>
</feature>
<name>A0ABX1X0Q9_9BACT</name>
<protein>
    <submittedName>
        <fullName evidence="7">RDD family protein</fullName>
    </submittedName>
</protein>
<keyword evidence="4 5" id="KW-0472">Membrane</keyword>
<evidence type="ECO:0000256" key="3">
    <source>
        <dbReference type="ARBA" id="ARBA00022989"/>
    </source>
</evidence>
<gene>
    <name evidence="7" type="ORF">ELS83_19520</name>
</gene>